<comment type="caution">
    <text evidence="2">The sequence shown here is derived from an EMBL/GenBank/DDBJ whole genome shotgun (WGS) entry which is preliminary data.</text>
</comment>
<keyword evidence="3" id="KW-1185">Reference proteome</keyword>
<dbReference type="VEuPathDB" id="FungiDB:F4678DRAFT_464883"/>
<dbReference type="AlphaFoldDB" id="A0A9W8TKV5"/>
<evidence type="ECO:0000313" key="2">
    <source>
        <dbReference type="EMBL" id="KAJ3570865.1"/>
    </source>
</evidence>
<sequence>MTLESKLSLEPIRFLLPRSLRLQRFHRFQKLPYDIRYLIWNHVIFTPGIHFLELFDTMDTPDVDMYAAAVATGADGGLITTLSETHIEDDLDSDWFLQTATLKPAYPIARADNSYYLIRNKTLAQLRDSYFEAAILVERELARPGNLILENAQLVTLQQSLDIVCIDYPYIESSDIKYPDTEDSDIEDFDMESPFNDWVEHLNLKQLAKIRRLAVRYHHGWQIQDVVCRFCGEAHRQQQSYSAPRHVYEFAALFKNLEEFYFIDYMAVRTSTRKYRIPFTSCSVFRQALNMCLESDTPRRRFACGQEGRTYFEVDPKSDQIHTRVFTMLPKLRVEYGKYCRREKKGPARPEKVRFGVLGCEWNADEKLTPSGYLESQTNSSGRKRPMQRSRKRPRKPVSIVGPVSQPVYTSILPVIFGDAGRSHFNFSLEISLPR</sequence>
<organism evidence="2 3">
    <name type="scientific">Xylaria arbuscula</name>
    <dbReference type="NCBI Taxonomy" id="114810"/>
    <lineage>
        <taxon>Eukaryota</taxon>
        <taxon>Fungi</taxon>
        <taxon>Dikarya</taxon>
        <taxon>Ascomycota</taxon>
        <taxon>Pezizomycotina</taxon>
        <taxon>Sordariomycetes</taxon>
        <taxon>Xylariomycetidae</taxon>
        <taxon>Xylariales</taxon>
        <taxon>Xylariaceae</taxon>
        <taxon>Xylaria</taxon>
    </lineage>
</organism>
<proteinExistence type="predicted"/>
<evidence type="ECO:0000313" key="3">
    <source>
        <dbReference type="Proteomes" id="UP001148614"/>
    </source>
</evidence>
<accession>A0A9W8TKV5</accession>
<feature type="region of interest" description="Disordered" evidence="1">
    <location>
        <begin position="371"/>
        <end position="402"/>
    </location>
</feature>
<dbReference type="EMBL" id="JANPWZ010000892">
    <property type="protein sequence ID" value="KAJ3570865.1"/>
    <property type="molecule type" value="Genomic_DNA"/>
</dbReference>
<evidence type="ECO:0000256" key="1">
    <source>
        <dbReference type="SAM" id="MobiDB-lite"/>
    </source>
</evidence>
<name>A0A9W8TKV5_9PEZI</name>
<protein>
    <submittedName>
        <fullName evidence="2">Uncharacterized protein</fullName>
    </submittedName>
</protein>
<reference evidence="2" key="1">
    <citation type="submission" date="2022-07" db="EMBL/GenBank/DDBJ databases">
        <title>Genome Sequence of Xylaria arbuscula.</title>
        <authorList>
            <person name="Buettner E."/>
        </authorList>
    </citation>
    <scope>NUCLEOTIDE SEQUENCE</scope>
    <source>
        <strain evidence="2">VT107</strain>
    </source>
</reference>
<gene>
    <name evidence="2" type="ORF">NPX13_g5582</name>
</gene>
<feature type="compositionally biased region" description="Basic residues" evidence="1">
    <location>
        <begin position="382"/>
        <end position="396"/>
    </location>
</feature>
<dbReference type="Proteomes" id="UP001148614">
    <property type="component" value="Unassembled WGS sequence"/>
</dbReference>